<dbReference type="EMBL" id="JAACJJ010000005">
    <property type="protein sequence ID" value="KAF5328190.1"/>
    <property type="molecule type" value="Genomic_DNA"/>
</dbReference>
<gene>
    <name evidence="1" type="ORF">D9619_013383</name>
</gene>
<dbReference type="AlphaFoldDB" id="A0A8H5BRD1"/>
<accession>A0A8H5BRD1</accession>
<organism evidence="1 2">
    <name type="scientific">Psilocybe cf. subviscida</name>
    <dbReference type="NCBI Taxonomy" id="2480587"/>
    <lineage>
        <taxon>Eukaryota</taxon>
        <taxon>Fungi</taxon>
        <taxon>Dikarya</taxon>
        <taxon>Basidiomycota</taxon>
        <taxon>Agaricomycotina</taxon>
        <taxon>Agaricomycetes</taxon>
        <taxon>Agaricomycetidae</taxon>
        <taxon>Agaricales</taxon>
        <taxon>Agaricineae</taxon>
        <taxon>Strophariaceae</taxon>
        <taxon>Psilocybe</taxon>
    </lineage>
</organism>
<keyword evidence="2" id="KW-1185">Reference proteome</keyword>
<proteinExistence type="predicted"/>
<dbReference type="OrthoDB" id="3232239at2759"/>
<evidence type="ECO:0000313" key="2">
    <source>
        <dbReference type="Proteomes" id="UP000567179"/>
    </source>
</evidence>
<dbReference type="Proteomes" id="UP000567179">
    <property type="component" value="Unassembled WGS sequence"/>
</dbReference>
<reference evidence="1 2" key="1">
    <citation type="journal article" date="2020" name="ISME J.">
        <title>Uncovering the hidden diversity of litter-decomposition mechanisms in mushroom-forming fungi.</title>
        <authorList>
            <person name="Floudas D."/>
            <person name="Bentzer J."/>
            <person name="Ahren D."/>
            <person name="Johansson T."/>
            <person name="Persson P."/>
            <person name="Tunlid A."/>
        </authorList>
    </citation>
    <scope>NUCLEOTIDE SEQUENCE [LARGE SCALE GENOMIC DNA]</scope>
    <source>
        <strain evidence="1 2">CBS 101986</strain>
    </source>
</reference>
<comment type="caution">
    <text evidence="1">The sequence shown here is derived from an EMBL/GenBank/DDBJ whole genome shotgun (WGS) entry which is preliminary data.</text>
</comment>
<protein>
    <recommendedName>
        <fullName evidence="3">F-box domain-containing protein</fullName>
    </recommendedName>
</protein>
<evidence type="ECO:0008006" key="3">
    <source>
        <dbReference type="Google" id="ProtNLM"/>
    </source>
</evidence>
<name>A0A8H5BRD1_9AGAR</name>
<sequence length="389" mass="44184">MQDEDETWHKLPVELLHRIIAQLSPADDRATLRAAALSSSIVRDPAQRVLFSNPRIDYTANNYHDESSHDRPIAFLETVINSPERLALYIRYYTYFFPLIHRKIRILFDLSCRALKAMVNLKGLYISGLDNQRNSPDLLRGCTFQLMEFGWGSADDDVFMVREFLPAQSKLKHLRLRSEHEGAGLKALMPLSESLESAHKICPNLITLVGERGVLDAFLPGKKVRYLRWERNGNNGDEPPNPVVSPGVAEALGYVEYMTYGTAFYRPPFFLIAKHLKSVRLLKIVGCRNEEYSLLKELPCLEILIIAACGEDDPTGVPNPEGEFAERSVADRAFLYAQKLQYIDIQPFRFAPYFSRFFPASRNMPSQEVSSTEVHAWIDGKVGILVSSE</sequence>
<evidence type="ECO:0000313" key="1">
    <source>
        <dbReference type="EMBL" id="KAF5328190.1"/>
    </source>
</evidence>